<gene>
    <name evidence="3" type="ORF">ACFPOE_03530</name>
</gene>
<comment type="similarity">
    <text evidence="1">Belongs to the AHA1 family.</text>
</comment>
<feature type="domain" description="Activator of Hsp90 ATPase homologue 1/2-like C-terminal" evidence="2">
    <location>
        <begin position="15"/>
        <end position="152"/>
    </location>
</feature>
<accession>A0ABW0N9L3</accession>
<keyword evidence="4" id="KW-1185">Reference proteome</keyword>
<dbReference type="EMBL" id="JBHSMF010000002">
    <property type="protein sequence ID" value="MFC5496594.1"/>
    <property type="molecule type" value="Genomic_DNA"/>
</dbReference>
<name>A0ABW0N9L3_9BURK</name>
<evidence type="ECO:0000256" key="1">
    <source>
        <dbReference type="ARBA" id="ARBA00006817"/>
    </source>
</evidence>
<proteinExistence type="inferred from homology"/>
<dbReference type="SUPFAM" id="SSF55961">
    <property type="entry name" value="Bet v1-like"/>
    <property type="match status" value="1"/>
</dbReference>
<sequence>MSAAPLLVQVTHRFNVPAERVFDAWLTPSLASRFFFATRTGNILRCEIEPEVGGGFTVTDRRPHSDGDESVFDAEHRGTYVEIDRPRRLVFDFSVPPYTDDPTRVTIEIAPQGIGSCELRLTHDMGDSRYAHQFEEQTRNGWIKMLATLDKELFTRRIGVLS</sequence>
<protein>
    <submittedName>
        <fullName evidence="3">SRPBCC domain-containing protein</fullName>
    </submittedName>
</protein>
<dbReference type="InterPro" id="IPR013538">
    <property type="entry name" value="ASHA1/2-like_C"/>
</dbReference>
<evidence type="ECO:0000313" key="4">
    <source>
        <dbReference type="Proteomes" id="UP001596037"/>
    </source>
</evidence>
<evidence type="ECO:0000259" key="2">
    <source>
        <dbReference type="Pfam" id="PF08327"/>
    </source>
</evidence>
<evidence type="ECO:0000313" key="3">
    <source>
        <dbReference type="EMBL" id="MFC5496594.1"/>
    </source>
</evidence>
<dbReference type="RefSeq" id="WP_376848610.1">
    <property type="nucleotide sequence ID" value="NZ_JBHSMF010000002.1"/>
</dbReference>
<dbReference type="Gene3D" id="3.30.530.20">
    <property type="match status" value="1"/>
</dbReference>
<organism evidence="3 4">
    <name type="scientific">Caenimonas terrae</name>
    <dbReference type="NCBI Taxonomy" id="696074"/>
    <lineage>
        <taxon>Bacteria</taxon>
        <taxon>Pseudomonadati</taxon>
        <taxon>Pseudomonadota</taxon>
        <taxon>Betaproteobacteria</taxon>
        <taxon>Burkholderiales</taxon>
        <taxon>Comamonadaceae</taxon>
        <taxon>Caenimonas</taxon>
    </lineage>
</organism>
<dbReference type="InterPro" id="IPR023393">
    <property type="entry name" value="START-like_dom_sf"/>
</dbReference>
<comment type="caution">
    <text evidence="3">The sequence shown here is derived from an EMBL/GenBank/DDBJ whole genome shotgun (WGS) entry which is preliminary data.</text>
</comment>
<dbReference type="Pfam" id="PF08327">
    <property type="entry name" value="AHSA1"/>
    <property type="match status" value="1"/>
</dbReference>
<dbReference type="Proteomes" id="UP001596037">
    <property type="component" value="Unassembled WGS sequence"/>
</dbReference>
<dbReference type="CDD" id="cd07814">
    <property type="entry name" value="SRPBCC_CalC_Aha1-like"/>
    <property type="match status" value="1"/>
</dbReference>
<reference evidence="4" key="1">
    <citation type="journal article" date="2019" name="Int. J. Syst. Evol. Microbiol.">
        <title>The Global Catalogue of Microorganisms (GCM) 10K type strain sequencing project: providing services to taxonomists for standard genome sequencing and annotation.</title>
        <authorList>
            <consortium name="The Broad Institute Genomics Platform"/>
            <consortium name="The Broad Institute Genome Sequencing Center for Infectious Disease"/>
            <person name="Wu L."/>
            <person name="Ma J."/>
        </authorList>
    </citation>
    <scope>NUCLEOTIDE SEQUENCE [LARGE SCALE GENOMIC DNA]</scope>
    <source>
        <strain evidence="4">CCUG 57401</strain>
    </source>
</reference>